<comment type="caution">
    <text evidence="1">The sequence shown here is derived from an EMBL/GenBank/DDBJ whole genome shotgun (WGS) entry which is preliminary data.</text>
</comment>
<sequence>MDDISVSKDEFCGSDSKSFTTCHPGYMYFFMITYLHCLNKQIEEKLESTVGSNWRANNIWYAVSMDKKLLDTVFGTIKKLEKSFFASRILGKDGELGKAKFCIRGEEILPAIQHKYQHLDFRLKSYFVVARISSKHIQLSLHQVVKLASPGEDPASIIIQDEMIHIDNVHDTLCKSIMKSIQVNCPVDYCTTHKNEEATQYDFQSFKIYSNIYQNLKPCVVELVSSYTYN</sequence>
<gene>
    <name evidence="1" type="ORF">INT47_013065</name>
</gene>
<dbReference type="Proteomes" id="UP000603453">
    <property type="component" value="Unassembled WGS sequence"/>
</dbReference>
<accession>A0A8H7UT75</accession>
<reference evidence="1" key="1">
    <citation type="submission" date="2020-12" db="EMBL/GenBank/DDBJ databases">
        <title>Metabolic potential, ecology and presence of endohyphal bacteria is reflected in genomic diversity of Mucoromycotina.</title>
        <authorList>
            <person name="Muszewska A."/>
            <person name="Okrasinska A."/>
            <person name="Steczkiewicz K."/>
            <person name="Drgas O."/>
            <person name="Orlowska M."/>
            <person name="Perlinska-Lenart U."/>
            <person name="Aleksandrzak-Piekarczyk T."/>
            <person name="Szatraj K."/>
            <person name="Zielenkiewicz U."/>
            <person name="Pilsyk S."/>
            <person name="Malc E."/>
            <person name="Mieczkowski P."/>
            <person name="Kruszewska J.S."/>
            <person name="Biernat P."/>
            <person name="Pawlowska J."/>
        </authorList>
    </citation>
    <scope>NUCLEOTIDE SEQUENCE</scope>
    <source>
        <strain evidence="1">WA0000017839</strain>
    </source>
</reference>
<dbReference type="OrthoDB" id="2298001at2759"/>
<evidence type="ECO:0000313" key="1">
    <source>
        <dbReference type="EMBL" id="KAG2194690.1"/>
    </source>
</evidence>
<evidence type="ECO:0000313" key="2">
    <source>
        <dbReference type="Proteomes" id="UP000603453"/>
    </source>
</evidence>
<organism evidence="1 2">
    <name type="scientific">Mucor saturninus</name>
    <dbReference type="NCBI Taxonomy" id="64648"/>
    <lineage>
        <taxon>Eukaryota</taxon>
        <taxon>Fungi</taxon>
        <taxon>Fungi incertae sedis</taxon>
        <taxon>Mucoromycota</taxon>
        <taxon>Mucoromycotina</taxon>
        <taxon>Mucoromycetes</taxon>
        <taxon>Mucorales</taxon>
        <taxon>Mucorineae</taxon>
        <taxon>Mucoraceae</taxon>
        <taxon>Mucor</taxon>
    </lineage>
</organism>
<name>A0A8H7UT75_9FUNG</name>
<proteinExistence type="predicted"/>
<dbReference type="EMBL" id="JAEPRD010000190">
    <property type="protein sequence ID" value="KAG2194690.1"/>
    <property type="molecule type" value="Genomic_DNA"/>
</dbReference>
<keyword evidence="2" id="KW-1185">Reference proteome</keyword>
<dbReference type="AlphaFoldDB" id="A0A8H7UT75"/>
<protein>
    <submittedName>
        <fullName evidence="1">Uncharacterized protein</fullName>
    </submittedName>
</protein>